<dbReference type="AlphaFoldDB" id="A0A1G2EF03"/>
<dbReference type="Proteomes" id="UP000178647">
    <property type="component" value="Unassembled WGS sequence"/>
</dbReference>
<dbReference type="InterPro" id="IPR004101">
    <property type="entry name" value="Mur_ligase_C"/>
</dbReference>
<comment type="caution">
    <text evidence="4">The sequence shown here is derived from an EMBL/GenBank/DDBJ whole genome shotgun (WGS) entry which is preliminary data.</text>
</comment>
<dbReference type="Pfam" id="PF02875">
    <property type="entry name" value="Mur_ligase_C"/>
    <property type="match status" value="1"/>
</dbReference>
<dbReference type="GO" id="GO:0005524">
    <property type="term" value="F:ATP binding"/>
    <property type="evidence" value="ECO:0007669"/>
    <property type="project" value="InterPro"/>
</dbReference>
<dbReference type="InterPro" id="IPR036565">
    <property type="entry name" value="Mur-like_cat_sf"/>
</dbReference>
<evidence type="ECO:0008006" key="6">
    <source>
        <dbReference type="Google" id="ProtNLM"/>
    </source>
</evidence>
<keyword evidence="1" id="KW-0812">Transmembrane</keyword>
<dbReference type="GO" id="GO:0016881">
    <property type="term" value="F:acid-amino acid ligase activity"/>
    <property type="evidence" value="ECO:0007669"/>
    <property type="project" value="InterPro"/>
</dbReference>
<dbReference type="SUPFAM" id="SSF53244">
    <property type="entry name" value="MurD-like peptide ligases, peptide-binding domain"/>
    <property type="match status" value="1"/>
</dbReference>
<evidence type="ECO:0000259" key="3">
    <source>
        <dbReference type="Pfam" id="PF08245"/>
    </source>
</evidence>
<name>A0A1G2EF03_9BACT</name>
<protein>
    <recommendedName>
        <fullName evidence="6">UDP-N-acetylmuramoyl-L-alanyl-D-glutamate--2, 6-diaminopimelate ligase</fullName>
    </recommendedName>
</protein>
<reference evidence="4 5" key="1">
    <citation type="journal article" date="2016" name="Nat. Commun.">
        <title>Thousands of microbial genomes shed light on interconnected biogeochemical processes in an aquifer system.</title>
        <authorList>
            <person name="Anantharaman K."/>
            <person name="Brown C.T."/>
            <person name="Hug L.A."/>
            <person name="Sharon I."/>
            <person name="Castelle C.J."/>
            <person name="Probst A.J."/>
            <person name="Thomas B.C."/>
            <person name="Singh A."/>
            <person name="Wilkins M.J."/>
            <person name="Karaoz U."/>
            <person name="Brodie E.L."/>
            <person name="Williams K.H."/>
            <person name="Hubbard S.S."/>
            <person name="Banfield J.F."/>
        </authorList>
    </citation>
    <scope>NUCLEOTIDE SEQUENCE [LARGE SCALE GENOMIC DNA]</scope>
</reference>
<dbReference type="CDD" id="cd01983">
    <property type="entry name" value="SIMIBI"/>
    <property type="match status" value="1"/>
</dbReference>
<accession>A0A1G2EF03</accession>
<evidence type="ECO:0000256" key="1">
    <source>
        <dbReference type="SAM" id="Phobius"/>
    </source>
</evidence>
<keyword evidence="1" id="KW-0472">Membrane</keyword>
<gene>
    <name evidence="4" type="ORF">A2896_01000</name>
</gene>
<dbReference type="InterPro" id="IPR036615">
    <property type="entry name" value="Mur_ligase_C_dom_sf"/>
</dbReference>
<dbReference type="Pfam" id="PF08245">
    <property type="entry name" value="Mur_ligase_M"/>
    <property type="match status" value="1"/>
</dbReference>
<sequence>MKQLIKKIMPAFLLGWYHLGLAFLGAVLYGFPSRKLRVIGVTGTNGKTTTVNFITAILEEAGYKVASLSGIKFKIIDKEWLNLLKMTMPGRFKIQKFFRQAVNAKCQYAVLEVTSEGMKQHRHRFINFDTAVFTNLSQEHIEAHHGFENYRAAKGKLFQAAKNIHIINIDDKNADYFLRFTAKKRYTYGLSRGDINVQNAKFKLKLIGDFNIYNALAAIGVGVSQGMGLDICQRAVEKVEGIPGRMELVMTQPFRVFVDYAFTPNALEKVYQTLTNQPLNRSTSQLICVLGACGGGRDKWKRPVLGEIAARYCDEVIVTNEDPYDEDPQTIIEQVAEGAKNRAEKILDRREAIKRALSLAKPNDIVIITGKGCEPWLVEAKGRKVSWDDRKVVKEQFKKLNPAF</sequence>
<evidence type="ECO:0000313" key="4">
    <source>
        <dbReference type="EMBL" id="OGZ24182.1"/>
    </source>
</evidence>
<dbReference type="InterPro" id="IPR013221">
    <property type="entry name" value="Mur_ligase_cen"/>
</dbReference>
<evidence type="ECO:0000313" key="5">
    <source>
        <dbReference type="Proteomes" id="UP000178647"/>
    </source>
</evidence>
<dbReference type="PANTHER" id="PTHR23135">
    <property type="entry name" value="MUR LIGASE FAMILY MEMBER"/>
    <property type="match status" value="1"/>
</dbReference>
<dbReference type="STRING" id="1801672.A2896_01000"/>
<dbReference type="Gene3D" id="3.40.1190.10">
    <property type="entry name" value="Mur-like, catalytic domain"/>
    <property type="match status" value="1"/>
</dbReference>
<keyword evidence="1" id="KW-1133">Transmembrane helix</keyword>
<evidence type="ECO:0000259" key="2">
    <source>
        <dbReference type="Pfam" id="PF02875"/>
    </source>
</evidence>
<dbReference type="Gene3D" id="3.90.190.20">
    <property type="entry name" value="Mur ligase, C-terminal domain"/>
    <property type="match status" value="1"/>
</dbReference>
<feature type="transmembrane region" description="Helical" evidence="1">
    <location>
        <begin position="12"/>
        <end position="31"/>
    </location>
</feature>
<dbReference type="EMBL" id="MHMH01000017">
    <property type="protein sequence ID" value="OGZ24182.1"/>
    <property type="molecule type" value="Genomic_DNA"/>
</dbReference>
<dbReference type="PANTHER" id="PTHR23135:SF4">
    <property type="entry name" value="UDP-N-ACETYLMURAMOYL-L-ALANYL-D-GLUTAMATE--2,6-DIAMINOPIMELATE LIGASE MURE HOMOLOG, CHLOROPLASTIC"/>
    <property type="match status" value="1"/>
</dbReference>
<organism evidence="4 5">
    <name type="scientific">Candidatus Nealsonbacteria bacterium RIFCSPLOWO2_01_FULL_43_32</name>
    <dbReference type="NCBI Taxonomy" id="1801672"/>
    <lineage>
        <taxon>Bacteria</taxon>
        <taxon>Candidatus Nealsoniibacteriota</taxon>
    </lineage>
</organism>
<feature type="domain" description="Mur ligase central" evidence="3">
    <location>
        <begin position="41"/>
        <end position="221"/>
    </location>
</feature>
<dbReference type="SUPFAM" id="SSF53623">
    <property type="entry name" value="MurD-like peptide ligases, catalytic domain"/>
    <property type="match status" value="1"/>
</dbReference>
<feature type="domain" description="Mur ligase C-terminal" evidence="2">
    <location>
        <begin position="244"/>
        <end position="372"/>
    </location>
</feature>
<proteinExistence type="predicted"/>